<evidence type="ECO:0000313" key="2">
    <source>
        <dbReference type="EMBL" id="AMY22870.1"/>
    </source>
</evidence>
<dbReference type="OrthoDB" id="8205493at2"/>
<evidence type="ECO:0000313" key="3">
    <source>
        <dbReference type="Proteomes" id="UP000076038"/>
    </source>
</evidence>
<proteinExistence type="predicted"/>
<dbReference type="InterPro" id="IPR001509">
    <property type="entry name" value="Epimerase_deHydtase"/>
</dbReference>
<organism evidence="2 3">
    <name type="scientific">Rhodococcoides fascians</name>
    <name type="common">Rhodococcus fascians</name>
    <dbReference type="NCBI Taxonomy" id="1828"/>
    <lineage>
        <taxon>Bacteria</taxon>
        <taxon>Bacillati</taxon>
        <taxon>Actinomycetota</taxon>
        <taxon>Actinomycetes</taxon>
        <taxon>Mycobacteriales</taxon>
        <taxon>Nocardiaceae</taxon>
        <taxon>Rhodococcoides</taxon>
    </lineage>
</organism>
<dbReference type="InterPro" id="IPR036291">
    <property type="entry name" value="NAD(P)-bd_dom_sf"/>
</dbReference>
<dbReference type="InterPro" id="IPR051783">
    <property type="entry name" value="NAD(P)-dependent_oxidoreduct"/>
</dbReference>
<accession>A0A143QIK7</accession>
<dbReference type="SUPFAM" id="SSF51735">
    <property type="entry name" value="NAD(P)-binding Rossmann-fold domains"/>
    <property type="match status" value="1"/>
</dbReference>
<dbReference type="KEGG" id="rhs:A3Q41_01566"/>
<dbReference type="Proteomes" id="UP000076038">
    <property type="component" value="Chromosome"/>
</dbReference>
<dbReference type="GO" id="GO:0005737">
    <property type="term" value="C:cytoplasm"/>
    <property type="evidence" value="ECO:0007669"/>
    <property type="project" value="TreeGrafter"/>
</dbReference>
<reference evidence="2 3" key="1">
    <citation type="journal article" date="2016" name="Genome Announc.">
        <title>Complete Genome and Plasmid Sequences for Rhodococcus fascians D188 and Draft Sequences for Rhodococcus Isolates PBTS 1 and PBTS 2.</title>
        <authorList>
            <person name="Stamler R.A."/>
            <person name="Vereecke D."/>
            <person name="Zhang Y."/>
            <person name="Schilkey F."/>
            <person name="Devitt N."/>
            <person name="Randall J.J."/>
        </authorList>
    </citation>
    <scope>NUCLEOTIDE SEQUENCE [LARGE SCALE GENOMIC DNA]</scope>
    <source>
        <strain evidence="2 3">PBTS2</strain>
    </source>
</reference>
<dbReference type="PATRIC" id="fig|1653479.3.peg.1588"/>
<reference evidence="3" key="2">
    <citation type="submission" date="2016-04" db="EMBL/GenBank/DDBJ databases">
        <title>Complete Genome and Plasmid Sequences for Rhodococcus fascians D188 and Draft Sequences for Rhodococcus spp. Isolates PBTS 1 and PBTS 2.</title>
        <authorList>
            <person name="Stamer R."/>
            <person name="Vereecke D."/>
            <person name="Zhang Y."/>
            <person name="Schilkey F."/>
            <person name="Devitt N."/>
            <person name="Randall J."/>
        </authorList>
    </citation>
    <scope>NUCLEOTIDE SEQUENCE [LARGE SCALE GENOMIC DNA]</scope>
    <source>
        <strain evidence="3">PBTS2</strain>
    </source>
</reference>
<dbReference type="AlphaFoldDB" id="A0A143QIK7"/>
<feature type="domain" description="NAD-dependent epimerase/dehydratase" evidence="1">
    <location>
        <begin position="6"/>
        <end position="206"/>
    </location>
</feature>
<dbReference type="RefSeq" id="WP_048318988.1">
    <property type="nucleotide sequence ID" value="NZ_CP015220.1"/>
</dbReference>
<keyword evidence="3" id="KW-1185">Reference proteome</keyword>
<evidence type="ECO:0000259" key="1">
    <source>
        <dbReference type="Pfam" id="PF01370"/>
    </source>
</evidence>
<dbReference type="GO" id="GO:0004029">
    <property type="term" value="F:aldehyde dehydrogenase (NAD+) activity"/>
    <property type="evidence" value="ECO:0007669"/>
    <property type="project" value="TreeGrafter"/>
</dbReference>
<gene>
    <name evidence="2" type="ORF">A3Q41_01566</name>
</gene>
<dbReference type="Gene3D" id="3.40.50.720">
    <property type="entry name" value="NAD(P)-binding Rossmann-like Domain"/>
    <property type="match status" value="1"/>
</dbReference>
<dbReference type="PANTHER" id="PTHR48079:SF6">
    <property type="entry name" value="NAD(P)-BINDING DOMAIN-CONTAINING PROTEIN-RELATED"/>
    <property type="match status" value="1"/>
</dbReference>
<sequence length="310" mass="33518">MSELHVVTGAGPVGWTIAEQLAAQGHTVRILTRSGSGPQHPNIERRSVDIESDDLRAHVDGATAIYHCTHAAYENTVWRDKLEAMERRVLDAAAGTVVVFPESLYAYGRIDGPIREDSPRNATFRKLGVRTELLAARDAHSTPTVSIAASDFYGPRVLVSHMGERVVANVLAGKTIRVIGAANLPHSFTYVPDFAAAMIVAAARPSTWNTVLHAPTAPAVTQREMIEMYSAAAHLPTPKIGVVPAWVMRALGLVSGPMKELGDTLYQFRYPYILDSSHSERVLGLEPTPLADGTAATIAWWKADKPAVSV</sequence>
<dbReference type="EMBL" id="CP015220">
    <property type="protein sequence ID" value="AMY22870.1"/>
    <property type="molecule type" value="Genomic_DNA"/>
</dbReference>
<protein>
    <recommendedName>
        <fullName evidence="1">NAD-dependent epimerase/dehydratase domain-containing protein</fullName>
    </recommendedName>
</protein>
<dbReference type="PANTHER" id="PTHR48079">
    <property type="entry name" value="PROTEIN YEEZ"/>
    <property type="match status" value="1"/>
</dbReference>
<name>A0A143QIK7_RHOFA</name>
<dbReference type="Pfam" id="PF01370">
    <property type="entry name" value="Epimerase"/>
    <property type="match status" value="1"/>
</dbReference>